<accession>A0ABW3K591</accession>
<reference evidence="2" key="1">
    <citation type="journal article" date="2019" name="Int. J. Syst. Evol. Microbiol.">
        <title>The Global Catalogue of Microorganisms (GCM) 10K type strain sequencing project: providing services to taxonomists for standard genome sequencing and annotation.</title>
        <authorList>
            <consortium name="The Broad Institute Genomics Platform"/>
            <consortium name="The Broad Institute Genome Sequencing Center for Infectious Disease"/>
            <person name="Wu L."/>
            <person name="Ma J."/>
        </authorList>
    </citation>
    <scope>NUCLEOTIDE SEQUENCE [LARGE SCALE GENOMIC DNA]</scope>
    <source>
        <strain evidence="2">CCUG 58938</strain>
    </source>
</reference>
<proteinExistence type="predicted"/>
<dbReference type="InterPro" id="IPR021727">
    <property type="entry name" value="DUF3299"/>
</dbReference>
<protein>
    <submittedName>
        <fullName evidence="1">DUF3299 domain-containing protein</fullName>
    </submittedName>
</protein>
<sequence>MKLSGTLYKTFFVILVFSGIALSAFSQKTSTYKGFPSLVWPKLYNIKFEKTQDRLGDVDKPIFTDAVKALNGKKVTLPGYMVPFENGIKGNHFMLSSLPLNACFFCGVGGPETVVEVFTTKAVTYTEKPIEIQGTLMLNDRNPDQMIYILENAVILGEVGL</sequence>
<gene>
    <name evidence="1" type="ORF">ACFQ21_14845</name>
</gene>
<organism evidence="1 2">
    <name type="scientific">Ohtaekwangia kribbensis</name>
    <dbReference type="NCBI Taxonomy" id="688913"/>
    <lineage>
        <taxon>Bacteria</taxon>
        <taxon>Pseudomonadati</taxon>
        <taxon>Bacteroidota</taxon>
        <taxon>Cytophagia</taxon>
        <taxon>Cytophagales</taxon>
        <taxon>Fulvivirgaceae</taxon>
        <taxon>Ohtaekwangia</taxon>
    </lineage>
</organism>
<evidence type="ECO:0000313" key="2">
    <source>
        <dbReference type="Proteomes" id="UP001597112"/>
    </source>
</evidence>
<evidence type="ECO:0000313" key="1">
    <source>
        <dbReference type="EMBL" id="MFD1000601.1"/>
    </source>
</evidence>
<keyword evidence="2" id="KW-1185">Reference proteome</keyword>
<name>A0ABW3K591_9BACT</name>
<dbReference type="Pfam" id="PF11736">
    <property type="entry name" value="DUF3299"/>
    <property type="match status" value="1"/>
</dbReference>
<dbReference type="Gene3D" id="2.40.50.870">
    <property type="entry name" value="Protein of unknown function (DUF3299)"/>
    <property type="match status" value="1"/>
</dbReference>
<dbReference type="EMBL" id="JBHTKA010000004">
    <property type="protein sequence ID" value="MFD1000601.1"/>
    <property type="molecule type" value="Genomic_DNA"/>
</dbReference>
<comment type="caution">
    <text evidence="1">The sequence shown here is derived from an EMBL/GenBank/DDBJ whole genome shotgun (WGS) entry which is preliminary data.</text>
</comment>
<dbReference type="Proteomes" id="UP001597112">
    <property type="component" value="Unassembled WGS sequence"/>
</dbReference>
<dbReference type="RefSeq" id="WP_377580049.1">
    <property type="nucleotide sequence ID" value="NZ_JBHTKA010000004.1"/>
</dbReference>